<dbReference type="Proteomes" id="UP000038045">
    <property type="component" value="Unplaced"/>
</dbReference>
<keyword evidence="2" id="KW-1185">Reference proteome</keyword>
<reference evidence="3" key="1">
    <citation type="submission" date="2017-02" db="UniProtKB">
        <authorList>
            <consortium name="WormBaseParasite"/>
        </authorList>
    </citation>
    <scope>IDENTIFICATION</scope>
</reference>
<evidence type="ECO:0000313" key="3">
    <source>
        <dbReference type="WBParaSite" id="PTRK_0000239200.1"/>
    </source>
</evidence>
<name>A0A0N4Z5K7_PARTI</name>
<organism evidence="2 3">
    <name type="scientific">Parastrongyloides trichosuri</name>
    <name type="common">Possum-specific nematode worm</name>
    <dbReference type="NCBI Taxonomy" id="131310"/>
    <lineage>
        <taxon>Eukaryota</taxon>
        <taxon>Metazoa</taxon>
        <taxon>Ecdysozoa</taxon>
        <taxon>Nematoda</taxon>
        <taxon>Chromadorea</taxon>
        <taxon>Rhabditida</taxon>
        <taxon>Tylenchina</taxon>
        <taxon>Panagrolaimomorpha</taxon>
        <taxon>Strongyloidoidea</taxon>
        <taxon>Strongyloididae</taxon>
        <taxon>Parastrongyloides</taxon>
    </lineage>
</organism>
<accession>A0A0N4Z5K7</accession>
<sequence length="203" mass="23380">MNTEKCTYKPRYDGAKEYLSGNEKSTLVTYTQREYLSSEEDFLINEKCPGKNLGCGSGNNTSGDVDGSQEWTATPPDSPFDIENEIEESFVMEDEEEIKLELEKSRQNRDFPEISMSPIREEENADFGILPVPSMDSLKRRQNLGSRLKRLEEGQLTENEFMYECTKRFLEDPTADLEIRSPIPVDRDLLNKTFRPCDSDDDF</sequence>
<dbReference type="AlphaFoldDB" id="A0A0N4Z5K7"/>
<protein>
    <submittedName>
        <fullName evidence="3">Fibrous sheath-interacting protein 1</fullName>
    </submittedName>
</protein>
<feature type="region of interest" description="Disordered" evidence="1">
    <location>
        <begin position="53"/>
        <end position="81"/>
    </location>
</feature>
<evidence type="ECO:0000313" key="2">
    <source>
        <dbReference type="Proteomes" id="UP000038045"/>
    </source>
</evidence>
<evidence type="ECO:0000256" key="1">
    <source>
        <dbReference type="SAM" id="MobiDB-lite"/>
    </source>
</evidence>
<proteinExistence type="predicted"/>
<dbReference type="WBParaSite" id="PTRK_0000239200.1">
    <property type="protein sequence ID" value="PTRK_0000239200.1"/>
    <property type="gene ID" value="PTRK_0000239200"/>
</dbReference>